<gene>
    <name evidence="3" type="ORF">U9M48_001969</name>
</gene>
<dbReference type="InterPro" id="IPR011990">
    <property type="entry name" value="TPR-like_helical_dom_sf"/>
</dbReference>
<feature type="compositionally biased region" description="Basic and acidic residues" evidence="1">
    <location>
        <begin position="681"/>
        <end position="696"/>
    </location>
</feature>
<organism evidence="3 4">
    <name type="scientific">Paspalum notatum var. saurae</name>
    <dbReference type="NCBI Taxonomy" id="547442"/>
    <lineage>
        <taxon>Eukaryota</taxon>
        <taxon>Viridiplantae</taxon>
        <taxon>Streptophyta</taxon>
        <taxon>Embryophyta</taxon>
        <taxon>Tracheophyta</taxon>
        <taxon>Spermatophyta</taxon>
        <taxon>Magnoliopsida</taxon>
        <taxon>Liliopsida</taxon>
        <taxon>Poales</taxon>
        <taxon>Poaceae</taxon>
        <taxon>PACMAD clade</taxon>
        <taxon>Panicoideae</taxon>
        <taxon>Andropogonodae</taxon>
        <taxon>Paspaleae</taxon>
        <taxon>Paspalinae</taxon>
        <taxon>Paspalum</taxon>
    </lineage>
</organism>
<evidence type="ECO:0000259" key="2">
    <source>
        <dbReference type="Pfam" id="PF04780"/>
    </source>
</evidence>
<feature type="compositionally biased region" description="Basic and acidic residues" evidence="1">
    <location>
        <begin position="723"/>
        <end position="733"/>
    </location>
</feature>
<sequence length="733" mass="81935">MADLIAEAVRSVAKDVLLVDQDGQHDEALAIARELVVANQEAAIAHRLLGELHYSAAIRAANGDGPVEERRAAATPHLRVARDALIQARRLAPDCVETATALGDAFAASRMFKEAEAEFVRARNIANPCDPALHSVAYGMFDQDHERNPVFAGVRVDEARARARASYARMTAHELLPMAVQQVLDAGKLLGAAEGRKRAKLVAATFPDLARAQYLHAYMDLEFVRSLDESIDKRPFLRRTLAITERAVRDFPNSPVLAGFYAKLLFLLGEYHAAERECRRSLAMKDPDDPQHDCIPPGSISGEHSGARLVSLACEFHEMINNILLVASDYWESMSSERQRGRFLRISFAALEDEYRKVDSSYAFSMSKVQSFVKEHNSWRFWPCTICDRKKFVDTASLLSHMCSKHPRAVLPRLQSILDPKLSDEALQDEVDGFTFCEDQQNMICFNKDSGVFRWLFYAPSSGVGPRPIPEIKEKKCEKGRMLLESIKEKMRTLPADRSSTEFAEALPQIQEKWNDFLKYSALDYRGPILTLARSYLWRELKKTMTEDPERAAKRISLADIDAVFTKKVDKLVNADGDYKAGDDNQSSQTDGAPMDSEDHQESDVHDRVESSEKPVNIIESSDPASSVAENENGLVSKLDKLKVDPKESDVCDKVESSENPVDIRETLDPANNVAESENDQDAKLDNLKSDQKESEAQVEELSDQLTNMGESGNDLDSQLDNLHVDPSSDRSI</sequence>
<dbReference type="PANTHER" id="PTHR34465">
    <property type="entry name" value="CARBOXYL-TERMINAL HYDROLASE-LIKE PROTEIN, PUTATIVE (DUF627 AND DUF629)-RELATED"/>
    <property type="match status" value="1"/>
</dbReference>
<dbReference type="InterPro" id="IPR006865">
    <property type="entry name" value="DUF629"/>
</dbReference>
<dbReference type="Pfam" id="PF04780">
    <property type="entry name" value="DUF629"/>
    <property type="match status" value="1"/>
</dbReference>
<feature type="compositionally biased region" description="Polar residues" evidence="1">
    <location>
        <begin position="704"/>
        <end position="721"/>
    </location>
</feature>
<feature type="compositionally biased region" description="Polar residues" evidence="1">
    <location>
        <begin position="619"/>
        <end position="630"/>
    </location>
</feature>
<dbReference type="PANTHER" id="PTHR34465:SF5">
    <property type="entry name" value="OS11G0598900 PROTEIN"/>
    <property type="match status" value="1"/>
</dbReference>
<evidence type="ECO:0000313" key="4">
    <source>
        <dbReference type="Proteomes" id="UP001341281"/>
    </source>
</evidence>
<evidence type="ECO:0000256" key="1">
    <source>
        <dbReference type="SAM" id="MobiDB-lite"/>
    </source>
</evidence>
<dbReference type="Proteomes" id="UP001341281">
    <property type="component" value="Chromosome 01"/>
</dbReference>
<accession>A0AAQ3PH35</accession>
<dbReference type="SUPFAM" id="SSF48452">
    <property type="entry name" value="TPR-like"/>
    <property type="match status" value="1"/>
</dbReference>
<feature type="domain" description="DUF629" evidence="2">
    <location>
        <begin position="329"/>
        <end position="422"/>
    </location>
</feature>
<keyword evidence="4" id="KW-1185">Reference proteome</keyword>
<feature type="compositionally biased region" description="Basic and acidic residues" evidence="1">
    <location>
        <begin position="645"/>
        <end position="668"/>
    </location>
</feature>
<proteinExistence type="predicted"/>
<feature type="region of interest" description="Disordered" evidence="1">
    <location>
        <begin position="576"/>
        <end position="632"/>
    </location>
</feature>
<protein>
    <recommendedName>
        <fullName evidence="2">DUF629 domain-containing protein</fullName>
    </recommendedName>
</protein>
<dbReference type="EMBL" id="CP144745">
    <property type="protein sequence ID" value="WVZ50742.1"/>
    <property type="molecule type" value="Genomic_DNA"/>
</dbReference>
<feature type="compositionally biased region" description="Basic and acidic residues" evidence="1">
    <location>
        <begin position="597"/>
        <end position="613"/>
    </location>
</feature>
<evidence type="ECO:0000313" key="3">
    <source>
        <dbReference type="EMBL" id="WVZ50742.1"/>
    </source>
</evidence>
<feature type="non-terminal residue" evidence="3">
    <location>
        <position position="1"/>
    </location>
</feature>
<feature type="region of interest" description="Disordered" evidence="1">
    <location>
        <begin position="645"/>
        <end position="733"/>
    </location>
</feature>
<dbReference type="AlphaFoldDB" id="A0AAQ3PH35"/>
<name>A0AAQ3PH35_PASNO</name>
<dbReference type="Gene3D" id="1.25.40.10">
    <property type="entry name" value="Tetratricopeptide repeat domain"/>
    <property type="match status" value="1"/>
</dbReference>
<reference evidence="3 4" key="1">
    <citation type="submission" date="2024-02" db="EMBL/GenBank/DDBJ databases">
        <title>High-quality chromosome-scale genome assembly of Pensacola bahiagrass (Paspalum notatum Flugge var. saurae).</title>
        <authorList>
            <person name="Vega J.M."/>
            <person name="Podio M."/>
            <person name="Orjuela J."/>
            <person name="Siena L.A."/>
            <person name="Pessino S.C."/>
            <person name="Combes M.C."/>
            <person name="Mariac C."/>
            <person name="Albertini E."/>
            <person name="Pupilli F."/>
            <person name="Ortiz J.P.A."/>
            <person name="Leblanc O."/>
        </authorList>
    </citation>
    <scope>NUCLEOTIDE SEQUENCE [LARGE SCALE GENOMIC DNA]</scope>
    <source>
        <strain evidence="3">R1</strain>
        <tissue evidence="3">Leaf</tissue>
    </source>
</reference>